<sequence>MYGLAEETHIFHLYQKNLPNSQHKRGLANGQKKKKTMSIFLSSSVTKVVRSTMNLRKFGGSTQGTSSSFLAPTGECEMFIHQRHGMQKCEVESSPDHQHP</sequence>
<organism evidence="1 2">
    <name type="scientific">Caerostris extrusa</name>
    <name type="common">Bark spider</name>
    <name type="synonym">Caerostris bankana</name>
    <dbReference type="NCBI Taxonomy" id="172846"/>
    <lineage>
        <taxon>Eukaryota</taxon>
        <taxon>Metazoa</taxon>
        <taxon>Ecdysozoa</taxon>
        <taxon>Arthropoda</taxon>
        <taxon>Chelicerata</taxon>
        <taxon>Arachnida</taxon>
        <taxon>Araneae</taxon>
        <taxon>Araneomorphae</taxon>
        <taxon>Entelegynae</taxon>
        <taxon>Araneoidea</taxon>
        <taxon>Araneidae</taxon>
        <taxon>Caerostris</taxon>
    </lineage>
</organism>
<dbReference type="EMBL" id="BPLR01003397">
    <property type="protein sequence ID" value="GIX84091.1"/>
    <property type="molecule type" value="Genomic_DNA"/>
</dbReference>
<protein>
    <submittedName>
        <fullName evidence="1">Uncharacterized protein</fullName>
    </submittedName>
</protein>
<evidence type="ECO:0000313" key="2">
    <source>
        <dbReference type="Proteomes" id="UP001054945"/>
    </source>
</evidence>
<keyword evidence="2" id="KW-1185">Reference proteome</keyword>
<gene>
    <name evidence="1" type="ORF">CEXT_182591</name>
</gene>
<accession>A0AAV4NH54</accession>
<evidence type="ECO:0000313" key="1">
    <source>
        <dbReference type="EMBL" id="GIX84091.1"/>
    </source>
</evidence>
<dbReference type="Proteomes" id="UP001054945">
    <property type="component" value="Unassembled WGS sequence"/>
</dbReference>
<reference evidence="1 2" key="1">
    <citation type="submission" date="2021-06" db="EMBL/GenBank/DDBJ databases">
        <title>Caerostris extrusa draft genome.</title>
        <authorList>
            <person name="Kono N."/>
            <person name="Arakawa K."/>
        </authorList>
    </citation>
    <scope>NUCLEOTIDE SEQUENCE [LARGE SCALE GENOMIC DNA]</scope>
</reference>
<proteinExistence type="predicted"/>
<comment type="caution">
    <text evidence="1">The sequence shown here is derived from an EMBL/GenBank/DDBJ whole genome shotgun (WGS) entry which is preliminary data.</text>
</comment>
<dbReference type="AlphaFoldDB" id="A0AAV4NH54"/>
<name>A0AAV4NH54_CAEEX</name>